<feature type="domain" description="GGDEF" evidence="8">
    <location>
        <begin position="325"/>
        <end position="450"/>
    </location>
</feature>
<feature type="domain" description="CHASE" evidence="7">
    <location>
        <begin position="109"/>
        <end position="199"/>
    </location>
</feature>
<dbReference type="SUPFAM" id="SSF55073">
    <property type="entry name" value="Nucleotide cyclase"/>
    <property type="match status" value="1"/>
</dbReference>
<dbReference type="InterPro" id="IPR006189">
    <property type="entry name" value="CHASE_dom"/>
</dbReference>
<sequence>MTNRSSKQWSARILSCLFLLTTISAVEFFHQKQITFLKNEAFAEAQKQLAVVRSRIEAVIVTDMYLLNGMSTQVAIAPQGSVEEWNKIADSIIQDGSHIQLIGLAQNDVLSFVYPMEGNESILGIDYRDHPEQWLSVVLARQLGKTFISGPVELFQGGWALITRTPIFMDPPFNREYWGVSSAVISLESLLKDAGAEQLESRYHFAIRGFNSAGKDGDVFYGDESVFESAFATEMANFPYGGWFLALSGEEKVLMDVSWIRINIMRIIGYSVLLLLSLAFFTIYRLYTVAHGRAMHDELTMLPNRRYFMYSLKMAFRYAKSSGSERFSVMNIDLDGFKSINDTYGHAAGDKVLVEVSKRIRTVLRSSDIVARMGGDEFLILLPRVHDDQNLLSIRSKLERDICLRPVEFDGQEIALNASIGWVAYTEAFNDVDELLKAADEKMYQRKRAS</sequence>
<dbReference type="GO" id="GO:0003824">
    <property type="term" value="F:catalytic activity"/>
    <property type="evidence" value="ECO:0007669"/>
    <property type="project" value="UniProtKB-ARBA"/>
</dbReference>
<dbReference type="Gene3D" id="3.30.70.270">
    <property type="match status" value="1"/>
</dbReference>
<dbReference type="OrthoDB" id="9812260at2"/>
<keyword evidence="5 6" id="KW-0472">Membrane</keyword>
<keyword evidence="10" id="KW-1185">Reference proteome</keyword>
<dbReference type="NCBIfam" id="TIGR00254">
    <property type="entry name" value="GGDEF"/>
    <property type="match status" value="1"/>
</dbReference>
<dbReference type="Pfam" id="PF03924">
    <property type="entry name" value="CHASE"/>
    <property type="match status" value="1"/>
</dbReference>
<evidence type="ECO:0000256" key="6">
    <source>
        <dbReference type="SAM" id="Phobius"/>
    </source>
</evidence>
<evidence type="ECO:0000256" key="4">
    <source>
        <dbReference type="ARBA" id="ARBA00022989"/>
    </source>
</evidence>
<dbReference type="STRING" id="212667.VFDL14_13950"/>
<evidence type="ECO:0000256" key="5">
    <source>
        <dbReference type="ARBA" id="ARBA00023136"/>
    </source>
</evidence>
<protein>
    <submittedName>
        <fullName evidence="9">Diguanylate cyclase</fullName>
    </submittedName>
</protein>
<dbReference type="SMART" id="SM01079">
    <property type="entry name" value="CHASE"/>
    <property type="match status" value="1"/>
</dbReference>
<dbReference type="FunFam" id="3.30.70.270:FF:000001">
    <property type="entry name" value="Diguanylate cyclase domain protein"/>
    <property type="match status" value="1"/>
</dbReference>
<dbReference type="InterPro" id="IPR052163">
    <property type="entry name" value="DGC-Regulatory_Protein"/>
</dbReference>
<organism evidence="9 10">
    <name type="scientific">Vibrio fortis</name>
    <dbReference type="NCBI Taxonomy" id="212667"/>
    <lineage>
        <taxon>Bacteria</taxon>
        <taxon>Pseudomonadati</taxon>
        <taxon>Pseudomonadota</taxon>
        <taxon>Gammaproteobacteria</taxon>
        <taxon>Vibrionales</taxon>
        <taxon>Vibrionaceae</taxon>
        <taxon>Vibrio</taxon>
    </lineage>
</organism>
<comment type="subcellular location">
    <subcellularLocation>
        <location evidence="2">Membrane</location>
    </subcellularLocation>
</comment>
<dbReference type="PANTHER" id="PTHR46663">
    <property type="entry name" value="DIGUANYLATE CYCLASE DGCT-RELATED"/>
    <property type="match status" value="1"/>
</dbReference>
<keyword evidence="4 6" id="KW-1133">Transmembrane helix</keyword>
<dbReference type="Gene3D" id="3.30.450.350">
    <property type="entry name" value="CHASE domain"/>
    <property type="match status" value="1"/>
</dbReference>
<dbReference type="InterPro" id="IPR042240">
    <property type="entry name" value="CHASE_sf"/>
</dbReference>
<dbReference type="PROSITE" id="PS50887">
    <property type="entry name" value="GGDEF"/>
    <property type="match status" value="1"/>
</dbReference>
<reference evidence="9 10" key="1">
    <citation type="submission" date="2014-02" db="EMBL/GenBank/DDBJ databases">
        <title>Vibrio fortis Dalian14 Genome Sequencing.</title>
        <authorList>
            <person name="Wang Y."/>
            <person name="Song L."/>
            <person name="Liu G."/>
            <person name="Ding J."/>
        </authorList>
    </citation>
    <scope>NUCLEOTIDE SEQUENCE [LARGE SCALE GENOMIC DNA]</scope>
    <source>
        <strain evidence="9 10">Dalian14</strain>
    </source>
</reference>
<comment type="caution">
    <text evidence="9">The sequence shown here is derived from an EMBL/GenBank/DDBJ whole genome shotgun (WGS) entry which is preliminary data.</text>
</comment>
<gene>
    <name evidence="9" type="ORF">VFDL14_13950</name>
</gene>
<evidence type="ECO:0000313" key="9">
    <source>
        <dbReference type="EMBL" id="KDN29286.1"/>
    </source>
</evidence>
<name>A0A066UPC9_9VIBR</name>
<dbReference type="PROSITE" id="PS50839">
    <property type="entry name" value="CHASE"/>
    <property type="match status" value="1"/>
</dbReference>
<dbReference type="InterPro" id="IPR043128">
    <property type="entry name" value="Rev_trsase/Diguanyl_cyclase"/>
</dbReference>
<evidence type="ECO:0000313" key="10">
    <source>
        <dbReference type="Proteomes" id="UP000027219"/>
    </source>
</evidence>
<dbReference type="InterPro" id="IPR000160">
    <property type="entry name" value="GGDEF_dom"/>
</dbReference>
<accession>A0A066UPC9</accession>
<dbReference type="PANTHER" id="PTHR46663:SF2">
    <property type="entry name" value="GGDEF DOMAIN-CONTAINING PROTEIN"/>
    <property type="match status" value="1"/>
</dbReference>
<comment type="cofactor">
    <cofactor evidence="1">
        <name>Mg(2+)</name>
        <dbReference type="ChEBI" id="CHEBI:18420"/>
    </cofactor>
</comment>
<dbReference type="CDD" id="cd01949">
    <property type="entry name" value="GGDEF"/>
    <property type="match status" value="1"/>
</dbReference>
<dbReference type="Pfam" id="PF00990">
    <property type="entry name" value="GGDEF"/>
    <property type="match status" value="1"/>
</dbReference>
<evidence type="ECO:0000259" key="8">
    <source>
        <dbReference type="PROSITE" id="PS50887"/>
    </source>
</evidence>
<proteinExistence type="predicted"/>
<evidence type="ECO:0000259" key="7">
    <source>
        <dbReference type="PROSITE" id="PS50839"/>
    </source>
</evidence>
<keyword evidence="3 6" id="KW-0812">Transmembrane</keyword>
<dbReference type="AlphaFoldDB" id="A0A066UPC9"/>
<dbReference type="RefSeq" id="WP_032550217.1">
    <property type="nucleotide sequence ID" value="NZ_JFFR01000009.1"/>
</dbReference>
<evidence type="ECO:0000256" key="3">
    <source>
        <dbReference type="ARBA" id="ARBA00022692"/>
    </source>
</evidence>
<dbReference type="GO" id="GO:0016020">
    <property type="term" value="C:membrane"/>
    <property type="evidence" value="ECO:0007669"/>
    <property type="project" value="UniProtKB-SubCell"/>
</dbReference>
<dbReference type="InterPro" id="IPR029787">
    <property type="entry name" value="Nucleotide_cyclase"/>
</dbReference>
<evidence type="ECO:0000256" key="1">
    <source>
        <dbReference type="ARBA" id="ARBA00001946"/>
    </source>
</evidence>
<dbReference type="EMBL" id="JFFR01000009">
    <property type="protein sequence ID" value="KDN29286.1"/>
    <property type="molecule type" value="Genomic_DNA"/>
</dbReference>
<dbReference type="GO" id="GO:0007165">
    <property type="term" value="P:signal transduction"/>
    <property type="evidence" value="ECO:0007669"/>
    <property type="project" value="UniProtKB-ARBA"/>
</dbReference>
<evidence type="ECO:0000256" key="2">
    <source>
        <dbReference type="ARBA" id="ARBA00004370"/>
    </source>
</evidence>
<feature type="transmembrane region" description="Helical" evidence="6">
    <location>
        <begin position="267"/>
        <end position="287"/>
    </location>
</feature>
<dbReference type="SMART" id="SM00267">
    <property type="entry name" value="GGDEF"/>
    <property type="match status" value="1"/>
</dbReference>
<dbReference type="Proteomes" id="UP000027219">
    <property type="component" value="Unassembled WGS sequence"/>
</dbReference>